<evidence type="ECO:0000256" key="4">
    <source>
        <dbReference type="ARBA" id="ARBA00022491"/>
    </source>
</evidence>
<dbReference type="AlphaFoldDB" id="A9IZY8"/>
<dbReference type="PANTHER" id="PTHR34471:SF1">
    <property type="entry name" value="ARGININE REPRESSOR"/>
    <property type="match status" value="1"/>
</dbReference>
<evidence type="ECO:0000259" key="9">
    <source>
        <dbReference type="Pfam" id="PF01316"/>
    </source>
</evidence>
<dbReference type="Pfam" id="PF01316">
    <property type="entry name" value="Arg_repressor"/>
    <property type="match status" value="1"/>
</dbReference>
<dbReference type="GO" id="GO:0051259">
    <property type="term" value="P:protein complex oligomerization"/>
    <property type="evidence" value="ECO:0007669"/>
    <property type="project" value="InterPro"/>
</dbReference>
<evidence type="ECO:0000256" key="3">
    <source>
        <dbReference type="ARBA" id="ARBA00022490"/>
    </source>
</evidence>
<evidence type="ECO:0000256" key="5">
    <source>
        <dbReference type="ARBA" id="ARBA00023015"/>
    </source>
</evidence>
<dbReference type="InterPro" id="IPR020900">
    <property type="entry name" value="Arg_repress_DNA-bd"/>
</dbReference>
<dbReference type="GO" id="GO:1900079">
    <property type="term" value="P:regulation of arginine biosynthetic process"/>
    <property type="evidence" value="ECO:0007669"/>
    <property type="project" value="UniProtKB-UniRule"/>
</dbReference>
<dbReference type="InterPro" id="IPR036388">
    <property type="entry name" value="WH-like_DNA-bd_sf"/>
</dbReference>
<dbReference type="GO" id="GO:0005737">
    <property type="term" value="C:cytoplasm"/>
    <property type="evidence" value="ECO:0007669"/>
    <property type="project" value="UniProtKB-SubCell"/>
</dbReference>
<keyword evidence="8" id="KW-0055">Arginine biosynthesis</keyword>
<comment type="subcellular location">
    <subcellularLocation>
        <location evidence="1 8">Cytoplasm</location>
    </subcellularLocation>
</comment>
<feature type="domain" description="Arginine repressor C-terminal" evidence="10">
    <location>
        <begin position="81"/>
        <end position="143"/>
    </location>
</feature>
<dbReference type="GO" id="GO:0006526">
    <property type="term" value="P:L-arginine biosynthetic process"/>
    <property type="evidence" value="ECO:0007669"/>
    <property type="project" value="UniProtKB-UniPathway"/>
</dbReference>
<keyword evidence="4 8" id="KW-0678">Repressor</keyword>
<dbReference type="EMBL" id="AM283479">
    <property type="protein sequence ID" value="CAK55533.1"/>
    <property type="molecule type" value="Genomic_DNA"/>
</dbReference>
<dbReference type="InterPro" id="IPR036390">
    <property type="entry name" value="WH_DNA-bd_sf"/>
</dbReference>
<accession>A9IZY8</accession>
<protein>
    <recommendedName>
        <fullName evidence="8">Arginine repressor</fullName>
    </recommendedName>
</protein>
<evidence type="ECO:0000313" key="11">
    <source>
        <dbReference type="EMBL" id="CAK55533.1"/>
    </source>
</evidence>
<evidence type="ECO:0000256" key="1">
    <source>
        <dbReference type="ARBA" id="ARBA00004496"/>
    </source>
</evidence>
<organism evidence="11">
    <name type="scientific">Staphylococcus capitis</name>
    <dbReference type="NCBI Taxonomy" id="29388"/>
    <lineage>
        <taxon>Bacteria</taxon>
        <taxon>Bacillati</taxon>
        <taxon>Bacillota</taxon>
        <taxon>Bacilli</taxon>
        <taxon>Bacillales</taxon>
        <taxon>Staphylococcaceae</taxon>
        <taxon>Staphylococcus</taxon>
    </lineage>
</organism>
<dbReference type="HAMAP" id="MF_00173">
    <property type="entry name" value="Arg_repressor"/>
    <property type="match status" value="1"/>
</dbReference>
<keyword evidence="5 8" id="KW-0805">Transcription regulation</keyword>
<dbReference type="InterPro" id="IPR001669">
    <property type="entry name" value="Arg_repress"/>
</dbReference>
<evidence type="ECO:0000256" key="7">
    <source>
        <dbReference type="ARBA" id="ARBA00023163"/>
    </source>
</evidence>
<dbReference type="GO" id="GO:0003677">
    <property type="term" value="F:DNA binding"/>
    <property type="evidence" value="ECO:0007669"/>
    <property type="project" value="UniProtKB-KW"/>
</dbReference>
<evidence type="ECO:0000256" key="2">
    <source>
        <dbReference type="ARBA" id="ARBA00008316"/>
    </source>
</evidence>
<gene>
    <name evidence="8 11" type="primary">argR</name>
</gene>
<evidence type="ECO:0000256" key="6">
    <source>
        <dbReference type="ARBA" id="ARBA00023125"/>
    </source>
</evidence>
<keyword evidence="7 8" id="KW-0804">Transcription</keyword>
<dbReference type="Gene3D" id="1.10.10.10">
    <property type="entry name" value="Winged helix-like DNA-binding domain superfamily/Winged helix DNA-binding domain"/>
    <property type="match status" value="1"/>
</dbReference>
<comment type="function">
    <text evidence="8">Regulates arginine biosynthesis genes.</text>
</comment>
<dbReference type="SUPFAM" id="SSF55252">
    <property type="entry name" value="C-terminal domain of arginine repressor"/>
    <property type="match status" value="1"/>
</dbReference>
<name>A9IZY8_STACP</name>
<sequence>MKKEKRLSIILTVIQQNQFNKKQQIVDYMAKHFGVYYSLTTISRDLQELEIYKIPVENKKYIYKKINQKKQLSAKKQLEIFSDEIIEFTTLSNYVLIKTAPGFAQSISYYIDQLQMKEILGTIGGNDTLMILTSSNEKAEFVCYQLFPS</sequence>
<dbReference type="PRINTS" id="PR01467">
    <property type="entry name" value="ARGREPRESSOR"/>
</dbReference>
<comment type="similarity">
    <text evidence="2 8">Belongs to the ArgR family.</text>
</comment>
<dbReference type="GO" id="GO:0034618">
    <property type="term" value="F:arginine binding"/>
    <property type="evidence" value="ECO:0007669"/>
    <property type="project" value="InterPro"/>
</dbReference>
<evidence type="ECO:0000256" key="8">
    <source>
        <dbReference type="HAMAP-Rule" id="MF_00173"/>
    </source>
</evidence>
<dbReference type="GO" id="GO:0003700">
    <property type="term" value="F:DNA-binding transcription factor activity"/>
    <property type="evidence" value="ECO:0007669"/>
    <property type="project" value="UniProtKB-UniRule"/>
</dbReference>
<proteinExistence type="inferred from homology"/>
<dbReference type="Gene3D" id="3.30.1360.40">
    <property type="match status" value="1"/>
</dbReference>
<keyword evidence="3 8" id="KW-0963">Cytoplasm</keyword>
<dbReference type="InterPro" id="IPR036251">
    <property type="entry name" value="Arg_repress_C_sf"/>
</dbReference>
<dbReference type="SUPFAM" id="SSF46785">
    <property type="entry name" value="Winged helix' DNA-binding domain"/>
    <property type="match status" value="1"/>
</dbReference>
<dbReference type="PANTHER" id="PTHR34471">
    <property type="entry name" value="ARGININE REPRESSOR"/>
    <property type="match status" value="1"/>
</dbReference>
<dbReference type="Pfam" id="PF02863">
    <property type="entry name" value="Arg_repressor_C"/>
    <property type="match status" value="1"/>
</dbReference>
<reference evidence="11" key="1">
    <citation type="journal article" date="2008" name="J. Appl. Microbiol.">
        <title>Molecular cloning and functional characterization of a histidine decarboxylase from Staphylococcus capitis.</title>
        <authorList>
            <person name="de las Rivas B."/>
            <person name="Rodriguez H."/>
            <person name="Carrascosa A.V."/>
            <person name="Munoz R."/>
        </authorList>
    </citation>
    <scope>NUCLEOTIDE SEQUENCE</scope>
</reference>
<feature type="domain" description="Arginine repressor DNA-binding" evidence="9">
    <location>
        <begin position="1"/>
        <end position="65"/>
    </location>
</feature>
<keyword evidence="6 8" id="KW-0238">DNA-binding</keyword>
<evidence type="ECO:0000259" key="10">
    <source>
        <dbReference type="Pfam" id="PF02863"/>
    </source>
</evidence>
<keyword evidence="8" id="KW-0028">Amino-acid biosynthesis</keyword>
<dbReference type="InterPro" id="IPR020899">
    <property type="entry name" value="Arg_repress_C"/>
</dbReference>
<dbReference type="UniPathway" id="UPA00068"/>
<comment type="pathway">
    <text evidence="8">Amino-acid biosynthesis; L-arginine biosynthesis [regulation].</text>
</comment>